<feature type="chain" id="PRO_5035308866" description="Dolichyl-diphosphooligosaccharide--protein glycosyltransferase subunit 1" evidence="1">
    <location>
        <begin position="23"/>
        <end position="338"/>
    </location>
</feature>
<dbReference type="GO" id="GO:0016255">
    <property type="term" value="P:attachment of GPI anchor to protein"/>
    <property type="evidence" value="ECO:0007669"/>
    <property type="project" value="InterPro"/>
</dbReference>
<dbReference type="InterPro" id="IPR007245">
    <property type="entry name" value="PIG-T"/>
</dbReference>
<keyword evidence="1" id="KW-0732">Signal</keyword>
<protein>
    <recommendedName>
        <fullName evidence="4">Dolichyl-diphosphooligosaccharide--protein glycosyltransferase subunit 1</fullName>
    </recommendedName>
</protein>
<dbReference type="GO" id="GO:0042765">
    <property type="term" value="C:GPI-anchor transamidase complex"/>
    <property type="evidence" value="ECO:0007669"/>
    <property type="project" value="InterPro"/>
</dbReference>
<keyword evidence="3" id="KW-1185">Reference proteome</keyword>
<evidence type="ECO:0000256" key="1">
    <source>
        <dbReference type="SAM" id="SignalP"/>
    </source>
</evidence>
<comment type="caution">
    <text evidence="2">The sequence shown here is derived from an EMBL/GenBank/DDBJ whole genome shotgun (WGS) entry which is preliminary data.</text>
</comment>
<dbReference type="Proteomes" id="UP000789595">
    <property type="component" value="Unassembled WGS sequence"/>
</dbReference>
<gene>
    <name evidence="2" type="ORF">PECAL_3P06210</name>
</gene>
<proteinExistence type="predicted"/>
<accession>A0A8J2X1R6</accession>
<feature type="signal peptide" evidence="1">
    <location>
        <begin position="1"/>
        <end position="22"/>
    </location>
</feature>
<name>A0A8J2X1R6_9STRA</name>
<evidence type="ECO:0008006" key="4">
    <source>
        <dbReference type="Google" id="ProtNLM"/>
    </source>
</evidence>
<evidence type="ECO:0000313" key="3">
    <source>
        <dbReference type="Proteomes" id="UP000789595"/>
    </source>
</evidence>
<organism evidence="2 3">
    <name type="scientific">Pelagomonas calceolata</name>
    <dbReference type="NCBI Taxonomy" id="35677"/>
    <lineage>
        <taxon>Eukaryota</taxon>
        <taxon>Sar</taxon>
        <taxon>Stramenopiles</taxon>
        <taxon>Ochrophyta</taxon>
        <taxon>Pelagophyceae</taxon>
        <taxon>Pelagomonadales</taxon>
        <taxon>Pelagomonadaceae</taxon>
        <taxon>Pelagomonas</taxon>
    </lineage>
</organism>
<evidence type="ECO:0000313" key="2">
    <source>
        <dbReference type="EMBL" id="CAH0370721.1"/>
    </source>
</evidence>
<reference evidence="2" key="1">
    <citation type="submission" date="2021-11" db="EMBL/GenBank/DDBJ databases">
        <authorList>
            <consortium name="Genoscope - CEA"/>
            <person name="William W."/>
        </authorList>
    </citation>
    <scope>NUCLEOTIDE SEQUENCE</scope>
</reference>
<sequence>MLRRALLIGLAAHAAAEVRVRALPQDLVEVVVGATTRVPHDTNNTDRVVTTRGRWDVRWGAGGFAQGSFADGIDEEGAWHLVDPTTPLSVADLAAFRLRCPPNSAFSRLGDGVVLGARYASLLAARKAGAEARTATIVAKRAAFLDTPLREAVAAVVNDTETRRPAPVRVTLHAAIRDRTGGALVYHVASDRATALTLHMTVPGALEPLLWESTVLVDGVSTPLVDVDFRDDVTAFRISATFTVEARAVVKLAYRARYLAFDEWPPDVYRGADVPAGFIAYDDAAGDGALAFSNALLVQTPEMDLSMPFNVATLQGTLAALHVGTVLAALVRRSAPIM</sequence>
<dbReference type="Pfam" id="PF04113">
    <property type="entry name" value="Gpi16"/>
    <property type="match status" value="1"/>
</dbReference>
<dbReference type="EMBL" id="CAKKNE010000003">
    <property type="protein sequence ID" value="CAH0370721.1"/>
    <property type="molecule type" value="Genomic_DNA"/>
</dbReference>
<dbReference type="AlphaFoldDB" id="A0A8J2X1R6"/>